<evidence type="ECO:0000313" key="2">
    <source>
        <dbReference type="EMBL" id="JAD74302.1"/>
    </source>
</evidence>
<proteinExistence type="predicted"/>
<evidence type="ECO:0000256" key="1">
    <source>
        <dbReference type="SAM" id="MobiDB-lite"/>
    </source>
</evidence>
<reference evidence="2" key="2">
    <citation type="journal article" date="2015" name="Data Brief">
        <title>Shoot transcriptome of the giant reed, Arundo donax.</title>
        <authorList>
            <person name="Barrero R.A."/>
            <person name="Guerrero F.D."/>
            <person name="Moolhuijzen P."/>
            <person name="Goolsby J.A."/>
            <person name="Tidwell J."/>
            <person name="Bellgard S.E."/>
            <person name="Bellgard M.I."/>
        </authorList>
    </citation>
    <scope>NUCLEOTIDE SEQUENCE</scope>
    <source>
        <tissue evidence="2">Shoot tissue taken approximately 20 cm above the soil surface</tissue>
    </source>
</reference>
<accession>A0A0A9CS17</accession>
<sequence>MPCFRSSLLSIPVHHRRQIRRGRLGRRSLGEGGVDRGGTNGRRRSLGAAGAGQAPAAWRRRGRIQARADRIEGQGVVDRRSESRALRPGWRAAACEEAGGAYLDTVAWERARRALSAAVARRAAAVSACWLSQVYCGGFRGITDKSSIQAYPNRSMFPQLWAVARS</sequence>
<organism evidence="2">
    <name type="scientific">Arundo donax</name>
    <name type="common">Giant reed</name>
    <name type="synonym">Donax arundinaceus</name>
    <dbReference type="NCBI Taxonomy" id="35708"/>
    <lineage>
        <taxon>Eukaryota</taxon>
        <taxon>Viridiplantae</taxon>
        <taxon>Streptophyta</taxon>
        <taxon>Embryophyta</taxon>
        <taxon>Tracheophyta</taxon>
        <taxon>Spermatophyta</taxon>
        <taxon>Magnoliopsida</taxon>
        <taxon>Liliopsida</taxon>
        <taxon>Poales</taxon>
        <taxon>Poaceae</taxon>
        <taxon>PACMAD clade</taxon>
        <taxon>Arundinoideae</taxon>
        <taxon>Arundineae</taxon>
        <taxon>Arundo</taxon>
    </lineage>
</organism>
<reference evidence="2" key="1">
    <citation type="submission" date="2014-09" db="EMBL/GenBank/DDBJ databases">
        <authorList>
            <person name="Magalhaes I.L.F."/>
            <person name="Oliveira U."/>
            <person name="Santos F.R."/>
            <person name="Vidigal T.H.D.A."/>
            <person name="Brescovit A.D."/>
            <person name="Santos A.J."/>
        </authorList>
    </citation>
    <scope>NUCLEOTIDE SEQUENCE</scope>
    <source>
        <tissue evidence="2">Shoot tissue taken approximately 20 cm above the soil surface</tissue>
    </source>
</reference>
<feature type="region of interest" description="Disordered" evidence="1">
    <location>
        <begin position="20"/>
        <end position="56"/>
    </location>
</feature>
<name>A0A0A9CS17_ARUDO</name>
<dbReference type="AlphaFoldDB" id="A0A0A9CS17"/>
<feature type="compositionally biased region" description="Gly residues" evidence="1">
    <location>
        <begin position="30"/>
        <end position="40"/>
    </location>
</feature>
<dbReference type="EMBL" id="GBRH01223593">
    <property type="protein sequence ID" value="JAD74302.1"/>
    <property type="molecule type" value="Transcribed_RNA"/>
</dbReference>
<protein>
    <submittedName>
        <fullName evidence="2">Uncharacterized protein</fullName>
    </submittedName>
</protein>
<feature type="compositionally biased region" description="Low complexity" evidence="1">
    <location>
        <begin position="46"/>
        <end position="56"/>
    </location>
</feature>